<dbReference type="STRING" id="680127.SAMN05421593_2626"/>
<reference evidence="2 3" key="1">
    <citation type="submission" date="2016-10" db="EMBL/GenBank/DDBJ databases">
        <authorList>
            <person name="de Groot N.N."/>
        </authorList>
    </citation>
    <scope>NUCLEOTIDE SEQUENCE [LARGE SCALE GENOMIC DNA]</scope>
    <source>
        <strain evidence="2 3">DSM 23031</strain>
    </source>
</reference>
<dbReference type="AlphaFoldDB" id="A0A1H6HK15"/>
<feature type="chain" id="PRO_5011720119" evidence="1">
    <location>
        <begin position="19"/>
        <end position="140"/>
    </location>
</feature>
<organism evidence="2 3">
    <name type="scientific">Chryseobacterium culicis</name>
    <dbReference type="NCBI Taxonomy" id="680127"/>
    <lineage>
        <taxon>Bacteria</taxon>
        <taxon>Pseudomonadati</taxon>
        <taxon>Bacteroidota</taxon>
        <taxon>Flavobacteriia</taxon>
        <taxon>Flavobacteriales</taxon>
        <taxon>Weeksellaceae</taxon>
        <taxon>Chryseobacterium group</taxon>
        <taxon>Chryseobacterium</taxon>
    </lineage>
</organism>
<dbReference type="EMBL" id="FNWQ01000003">
    <property type="protein sequence ID" value="SEH34584.1"/>
    <property type="molecule type" value="Genomic_DNA"/>
</dbReference>
<gene>
    <name evidence="2" type="ORF">SAMN05421593_2626</name>
</gene>
<evidence type="ECO:0000313" key="3">
    <source>
        <dbReference type="Proteomes" id="UP000198561"/>
    </source>
</evidence>
<keyword evidence="1" id="KW-0732">Signal</keyword>
<protein>
    <submittedName>
        <fullName evidence="2">Uncharacterized protein</fullName>
    </submittedName>
</protein>
<sequence length="140" mass="15942">MKKIFSLIVLCISIFTLAQQVKVPFTGRRSFDIMKGYSGTGTPHYYVDIKNTGDVHFGYVQVNQASGEETKEDINAGKFAPNKVMKVVFKNYEESFMVKLDRDKIYLTDERGNILHLDGCCSARESTDKETCKCESELYK</sequence>
<evidence type="ECO:0000256" key="1">
    <source>
        <dbReference type="SAM" id="SignalP"/>
    </source>
</evidence>
<dbReference type="Proteomes" id="UP000198561">
    <property type="component" value="Unassembled WGS sequence"/>
</dbReference>
<dbReference type="OrthoDB" id="1267822at2"/>
<name>A0A1H6HK15_CHRCI</name>
<proteinExistence type="predicted"/>
<feature type="signal peptide" evidence="1">
    <location>
        <begin position="1"/>
        <end position="18"/>
    </location>
</feature>
<dbReference type="RefSeq" id="WP_089693554.1">
    <property type="nucleotide sequence ID" value="NZ_FNWQ01000003.1"/>
</dbReference>
<accession>A0A1H6HK15</accession>
<evidence type="ECO:0000313" key="2">
    <source>
        <dbReference type="EMBL" id="SEH34584.1"/>
    </source>
</evidence>